<dbReference type="Pfam" id="PF00068">
    <property type="entry name" value="Phospholip_A2_1"/>
    <property type="match status" value="1"/>
</dbReference>
<comment type="similarity">
    <text evidence="1">Belongs to the phospholipase A2 family.</text>
</comment>
<sequence>MKRKILSFCSKNQIFKTERMKVLSLVSLAQAKSGIERMVDPRRYDQFEAMAKIFDGSFDKRSITRYGCNCPHIGDRPLSDPGKGAPVDPLDRVCLTFKQCTKCAKERFGEECISEFNRYSYSEFKNGYFNDVQCNDDRGSCHRALCECDRMFAQTLSVVDKTTIETATFGFASDFDADAMCRWGGGSTQLDCCWGGDTPFAFYAPEYRQCCEDGSTKPFSQPCKASVY</sequence>
<evidence type="ECO:0000313" key="4">
    <source>
        <dbReference type="Proteomes" id="UP000001307"/>
    </source>
</evidence>
<accession>E4XAH1</accession>
<gene>
    <name evidence="3" type="ORF">GSOID_T00005172001</name>
</gene>
<dbReference type="GO" id="GO:0004623">
    <property type="term" value="F:phospholipase A2 activity"/>
    <property type="evidence" value="ECO:0007669"/>
    <property type="project" value="InterPro"/>
</dbReference>
<dbReference type="Gene3D" id="1.20.90.10">
    <property type="entry name" value="Phospholipase A2 domain"/>
    <property type="match status" value="1"/>
</dbReference>
<organism evidence="3">
    <name type="scientific">Oikopleura dioica</name>
    <name type="common">Tunicate</name>
    <dbReference type="NCBI Taxonomy" id="34765"/>
    <lineage>
        <taxon>Eukaryota</taxon>
        <taxon>Metazoa</taxon>
        <taxon>Chordata</taxon>
        <taxon>Tunicata</taxon>
        <taxon>Appendicularia</taxon>
        <taxon>Copelata</taxon>
        <taxon>Oikopleuridae</taxon>
        <taxon>Oikopleura</taxon>
    </lineage>
</organism>
<reference evidence="3" key="1">
    <citation type="journal article" date="2010" name="Science">
        <title>Plasticity of animal genome architecture unmasked by rapid evolution of a pelagic tunicate.</title>
        <authorList>
            <person name="Denoeud F."/>
            <person name="Henriet S."/>
            <person name="Mungpakdee S."/>
            <person name="Aury J.M."/>
            <person name="Da Silva C."/>
            <person name="Brinkmann H."/>
            <person name="Mikhaleva J."/>
            <person name="Olsen L.C."/>
            <person name="Jubin C."/>
            <person name="Canestro C."/>
            <person name="Bouquet J.M."/>
            <person name="Danks G."/>
            <person name="Poulain J."/>
            <person name="Campsteijn C."/>
            <person name="Adamski M."/>
            <person name="Cross I."/>
            <person name="Yadetie F."/>
            <person name="Muffato M."/>
            <person name="Louis A."/>
            <person name="Butcher S."/>
            <person name="Tsagkogeorga G."/>
            <person name="Konrad A."/>
            <person name="Singh S."/>
            <person name="Jensen M.F."/>
            <person name="Cong E.H."/>
            <person name="Eikeseth-Otteraa H."/>
            <person name="Noel B."/>
            <person name="Anthouard V."/>
            <person name="Porcel B.M."/>
            <person name="Kachouri-Lafond R."/>
            <person name="Nishino A."/>
            <person name="Ugolini M."/>
            <person name="Chourrout P."/>
            <person name="Nishida H."/>
            <person name="Aasland R."/>
            <person name="Huzurbazar S."/>
            <person name="Westhof E."/>
            <person name="Delsuc F."/>
            <person name="Lehrach H."/>
            <person name="Reinhardt R."/>
            <person name="Weissenbach J."/>
            <person name="Roy S.W."/>
            <person name="Artiguenave F."/>
            <person name="Postlethwait J.H."/>
            <person name="Manak J.R."/>
            <person name="Thompson E.M."/>
            <person name="Jaillon O."/>
            <person name="Du Pasquier L."/>
            <person name="Boudinot P."/>
            <person name="Liberles D.A."/>
            <person name="Volff J.N."/>
            <person name="Philippe H."/>
            <person name="Lenhard B."/>
            <person name="Roest Crollius H."/>
            <person name="Wincker P."/>
            <person name="Chourrout D."/>
        </authorList>
    </citation>
    <scope>NUCLEOTIDE SEQUENCE [LARGE SCALE GENOMIC DNA]</scope>
</reference>
<evidence type="ECO:0000313" key="3">
    <source>
        <dbReference type="EMBL" id="CBY08591.1"/>
    </source>
</evidence>
<dbReference type="OrthoDB" id="10277528at2759"/>
<dbReference type="EMBL" id="FN653032">
    <property type="protein sequence ID" value="CBY08591.1"/>
    <property type="molecule type" value="Genomic_DNA"/>
</dbReference>
<dbReference type="InterPro" id="IPR036444">
    <property type="entry name" value="PLipase_A2_dom_sf"/>
</dbReference>
<proteinExistence type="inferred from homology"/>
<evidence type="ECO:0000256" key="1">
    <source>
        <dbReference type="RuleBase" id="RU003654"/>
    </source>
</evidence>
<dbReference type="InterPro" id="IPR016090">
    <property type="entry name" value="PLA2-like_dom"/>
</dbReference>
<name>E4XAH1_OIKDI</name>
<dbReference type="Proteomes" id="UP000001307">
    <property type="component" value="Unassembled WGS sequence"/>
</dbReference>
<dbReference type="AlphaFoldDB" id="E4XAH1"/>
<evidence type="ECO:0000259" key="2">
    <source>
        <dbReference type="SMART" id="SM00085"/>
    </source>
</evidence>
<dbReference type="GO" id="GO:0006644">
    <property type="term" value="P:phospholipid metabolic process"/>
    <property type="evidence" value="ECO:0007669"/>
    <property type="project" value="InterPro"/>
</dbReference>
<dbReference type="SUPFAM" id="SSF48619">
    <property type="entry name" value="Phospholipase A2, PLA2"/>
    <property type="match status" value="1"/>
</dbReference>
<protein>
    <recommendedName>
        <fullName evidence="2">Phospholipase A2-like central domain-containing protein</fullName>
    </recommendedName>
</protein>
<keyword evidence="4" id="KW-1185">Reference proteome</keyword>
<dbReference type="SMART" id="SM00085">
    <property type="entry name" value="PA2c"/>
    <property type="match status" value="1"/>
</dbReference>
<feature type="domain" description="Phospholipase A2-like central" evidence="2">
    <location>
        <begin position="46"/>
        <end position="176"/>
    </location>
</feature>
<dbReference type="InParanoid" id="E4XAH1"/>
<dbReference type="GO" id="GO:0050482">
    <property type="term" value="P:arachidonate secretion"/>
    <property type="evidence" value="ECO:0007669"/>
    <property type="project" value="InterPro"/>
</dbReference>